<reference evidence="4 5" key="1">
    <citation type="submission" date="2016-10" db="EMBL/GenBank/DDBJ databases">
        <authorList>
            <person name="de Groot N.N."/>
        </authorList>
    </citation>
    <scope>NUCLEOTIDE SEQUENCE [LARGE SCALE GENOMIC DNA]</scope>
    <source>
        <strain evidence="4 5">DSM 44468</strain>
    </source>
</reference>
<evidence type="ECO:0000313" key="4">
    <source>
        <dbReference type="EMBL" id="SFI57582.1"/>
    </source>
</evidence>
<keyword evidence="5" id="KW-1185">Reference proteome</keyword>
<dbReference type="PROSITE" id="PS00552">
    <property type="entry name" value="HTH_MERR_1"/>
    <property type="match status" value="1"/>
</dbReference>
<gene>
    <name evidence="4" type="ORF">SAMN05421835_10168</name>
</gene>
<dbReference type="SUPFAM" id="SSF46955">
    <property type="entry name" value="Putative DNA-binding domain"/>
    <property type="match status" value="1"/>
</dbReference>
<dbReference type="AlphaFoldDB" id="A0A1I3JBG0"/>
<evidence type="ECO:0000256" key="1">
    <source>
        <dbReference type="ARBA" id="ARBA00023125"/>
    </source>
</evidence>
<proteinExistence type="predicted"/>
<dbReference type="GO" id="GO:0003700">
    <property type="term" value="F:DNA-binding transcription factor activity"/>
    <property type="evidence" value="ECO:0007669"/>
    <property type="project" value="InterPro"/>
</dbReference>
<evidence type="ECO:0000313" key="5">
    <source>
        <dbReference type="Proteomes" id="UP000199025"/>
    </source>
</evidence>
<dbReference type="GO" id="GO:0003677">
    <property type="term" value="F:DNA binding"/>
    <property type="evidence" value="ECO:0007669"/>
    <property type="project" value="UniProtKB-KW"/>
</dbReference>
<evidence type="ECO:0000259" key="3">
    <source>
        <dbReference type="PROSITE" id="PS50937"/>
    </source>
</evidence>
<dbReference type="PROSITE" id="PS50937">
    <property type="entry name" value="HTH_MERR_2"/>
    <property type="match status" value="1"/>
</dbReference>
<dbReference type="InterPro" id="IPR000551">
    <property type="entry name" value="MerR-type_HTH_dom"/>
</dbReference>
<evidence type="ECO:0000256" key="2">
    <source>
        <dbReference type="SAM" id="Coils"/>
    </source>
</evidence>
<feature type="coiled-coil region" evidence="2">
    <location>
        <begin position="89"/>
        <end position="126"/>
    </location>
</feature>
<dbReference type="CDD" id="cd01282">
    <property type="entry name" value="HTH_MerR-like_sg3"/>
    <property type="match status" value="1"/>
</dbReference>
<sequence length="128" mass="14286">MTEGTGDAMRIGELSRRTGVSQRSLRYYEQQGLLASVRAPSGQRHYDEEHVRRVELIQAFLSAGLPSQTIAEMAPCMAEPSRPRAEFALAAMERERERLSHAIASLTAARDALDELMDANRKYLAEHG</sequence>
<dbReference type="InterPro" id="IPR047057">
    <property type="entry name" value="MerR_fam"/>
</dbReference>
<protein>
    <submittedName>
        <fullName evidence="4">DNA-binding transcriptional regulator, MerR family</fullName>
    </submittedName>
</protein>
<accession>A0A1I3JBG0</accession>
<name>A0A1I3JBG0_9PSEU</name>
<dbReference type="RefSeq" id="WP_342743442.1">
    <property type="nucleotide sequence ID" value="NZ_FORP01000001.1"/>
</dbReference>
<keyword evidence="2" id="KW-0175">Coiled coil</keyword>
<dbReference type="SMART" id="SM00422">
    <property type="entry name" value="HTH_MERR"/>
    <property type="match status" value="1"/>
</dbReference>
<keyword evidence="1 4" id="KW-0238">DNA-binding</keyword>
<dbReference type="PANTHER" id="PTHR30204:SF97">
    <property type="entry name" value="MERR FAMILY REGULATORY PROTEIN"/>
    <property type="match status" value="1"/>
</dbReference>
<dbReference type="Pfam" id="PF13411">
    <property type="entry name" value="MerR_1"/>
    <property type="match status" value="1"/>
</dbReference>
<dbReference type="InterPro" id="IPR009061">
    <property type="entry name" value="DNA-bd_dom_put_sf"/>
</dbReference>
<dbReference type="Proteomes" id="UP000199025">
    <property type="component" value="Unassembled WGS sequence"/>
</dbReference>
<dbReference type="PANTHER" id="PTHR30204">
    <property type="entry name" value="REDOX-CYCLING DRUG-SENSING TRANSCRIPTIONAL ACTIVATOR SOXR"/>
    <property type="match status" value="1"/>
</dbReference>
<organism evidence="4 5">
    <name type="scientific">Amycolatopsis sacchari</name>
    <dbReference type="NCBI Taxonomy" id="115433"/>
    <lineage>
        <taxon>Bacteria</taxon>
        <taxon>Bacillati</taxon>
        <taxon>Actinomycetota</taxon>
        <taxon>Actinomycetes</taxon>
        <taxon>Pseudonocardiales</taxon>
        <taxon>Pseudonocardiaceae</taxon>
        <taxon>Amycolatopsis</taxon>
    </lineage>
</organism>
<feature type="domain" description="HTH merR-type" evidence="3">
    <location>
        <begin position="8"/>
        <end position="76"/>
    </location>
</feature>
<dbReference type="Gene3D" id="1.10.1660.10">
    <property type="match status" value="1"/>
</dbReference>
<dbReference type="STRING" id="115433.SAMN05421835_10168"/>
<dbReference type="PRINTS" id="PR00040">
    <property type="entry name" value="HTHMERR"/>
</dbReference>
<dbReference type="EMBL" id="FORP01000001">
    <property type="protein sequence ID" value="SFI57582.1"/>
    <property type="molecule type" value="Genomic_DNA"/>
</dbReference>